<dbReference type="Proteomes" id="UP001064048">
    <property type="component" value="Chromosome Z"/>
</dbReference>
<dbReference type="EMBL" id="CM046131">
    <property type="protein sequence ID" value="KAI8431082.1"/>
    <property type="molecule type" value="Genomic_DNA"/>
</dbReference>
<proteinExistence type="predicted"/>
<evidence type="ECO:0000313" key="2">
    <source>
        <dbReference type="Proteomes" id="UP001064048"/>
    </source>
</evidence>
<sequence>MKIERLSLDVNKAQFAEETEGPQFAKLKLKKPTPKTKTEQSTVTLPKFQLKSRIKHVTDWPPEELNSTITYLNSVRQNGELSRNIKEAAKIKKKPLKLKQIDYEKQELEKPEEFDFSSADVPSEDINEGFKDKSEEIKLEDEEIPKNKQKKEIPQDVKPEEPKKSKIKLTPQKIERKVLEMDKAQHAESVEGPQFKVQLKKTIVKQKLDSATVSLPKFQLKSRITYVRDWPPESVVPIISFLGSVRQNGILSRNVKEAAKIKKKPIKELILPDLEKTELEKPIFGHEDIIASTKPSEAEESDKTLIPDDEPKDEHAEFIINRRPSVKVHEEIVDEFTIKKKLKPTRKPSVTLPEITEPETVTFRPKSTKTKEDVEQEFNIQLDSYAEEEISMSSKVKLKPQRQPTFSEAAGEASIKFYEEEDGPDIVEIIESEDQKEDETANVMMQIKKKQKELSIETTEDVNITMTKPKSQERSEITQDVNLKLERKPKYIVDDQEEVSFDVKPQVEQFTTEELSLSSKIKLKPKKRVVISEAADEHSIQLTQEIEDDSQTEEIIISDVEEENENVQMVLKRKPKKPAYEVSEVEELSVELKPKRMNEIEYEEEQLTILAKRKPRKPSQLQEAEASMKISRELEFPETPLDVRSGDTVFAVYSYVAETDEAINLVEGERLYILETTNQDWWFVCKHLTEEKGFVPAQYLMDEENYTLYLQKKLNEKIDKLPVFEKPTSEEQAVAPIFVEKLRPKHTPDGSTVQFECQVEGHPRPQITWFRQTAIIKPSQDFQMYYDDDNVATLVIREVFPEDAGTFTCVAKNAAGFASSTTELIVEAPLSDHGSEMTVLSRKSLSRESSLADILEGIPPTFSKKPKAQYVNEGSQIFLECRLVAIPEPDIAWFFKGEEIIPDDNVSIATESDMHMYCSVLKISNVKKLQEGTYTVLAVNREGEASLPIVLKIKTGQKEKPQVIEPLKSLTIREGESVVLTTQVVGNPQPTVTWYRNNKPITALQTKSDGETHTVTIVKPRKGKDDGVYTLKAVNSEGTAETSAVITIEEPTEENAEPPLFINRFQEITVKEKGTIKLAAKVTGNPVPSITWYRNNQIITPSETVTQNFDGENIELVITNVDSEIDSGDYKCVASNSAGKASHGARVTIDVEKVTFVKKLSTSYEIEEGKTITLECQTSHTVSTKWYHNDKELSGMDHREIIQEGRTHKLRIKKTKLTDKGTIKCVVKGQETGTKLTVFETIPEFTRRLQDFEVKEKDVAILEVEINSETADVVWERDGKKIKPKKNKYELEKRGNIRKLLIRNTSVHDEGEYTCTLRDDTCTAEVTVVELPPEIISRLQDQKVNKGNKATFEIELTKGDALVQWFKDDVEIQFSNHMQLTIDGKKQKLKIYDCDNADAGEYACEVGSDRCSAKLVVEEPSVDFTLRLPEVITVPANTDAYLTVEIPDESYDVTWYKKKTLLEDTEKFTLISDVTKRTLIIRKCTEEDQTEYSVSLLDAKCFTKLKVEVVESPPKILNYESEYKIKRGGDVTLQVQYNALPQPVDEWVVNSKIIKKSKHTKPSIDSESASLTIKKVENTDAGIYKLKLVNNCGEAEVEINVVVMDIPSPPGKPTPLETDDTSINICWSEPENNGNSVIVCYIVEYQEINTTEWISIENVTKTQHCVNNLRTKSSYRFRIFAVNEVGVSESSEISEYVVVQKVTKSLPPSVERPLKDVIIGPNEDVELSCIFGGIPQPKVAWFKDGNKLKTAKATYENRVATLVVTSTVSSEGEYRCVASNEVGEAETTCRLEIQQKPIITVPENEINQRHKVDDEWSVTASYEGIPLPKLKWYRNGTRIESTNDIEIITTETTSTIRIRQLDRSHSNKYTVEAENKAGSSMVELTLKVYDKPSKPEGPVVMREISRESVTIEWKPPVDDGGLELTKYAIEKHEPDTNRWVKVADVDKNVETYCIQRLNENCEYMFRVMAQNPIGFSEALESDPIVIKTALDVPSPPLGPLGFYGISSDSLTITWYPSEKNGGSPILDYTVEIKQEGKKWKQVATVTETRTKIQKLTFNTIYEFRIYARNEIGTSLPYTSDERITIGKTLSPPSQPLNFVIKDATSRSVTLQWTAPESDGGSVITNYIIEYKTVKGKTWSKVITVGGSVYEHCIENIKDTEIVFRISAENAIGVSLTTESETVRLEKHATVPSPPTAPLEIRTVGSNIVMTSWGTPEWDGGAPLQGYNIAIRDVTKTMWMEVGKVDAHTLKLNIRDLSEDHTYMIRIYARNEIGLSEPLESDEPFKVLPGEAESHDDEELGEHTEATEPTSFSTQTTTSWMREHNMDADIRSYARGSLLRRDEYFFRIWHYAKQLFK</sequence>
<protein>
    <submittedName>
        <fullName evidence="1">Uncharacterized protein</fullName>
    </submittedName>
</protein>
<accession>A0ACC0K3S5</accession>
<comment type="caution">
    <text evidence="1">The sequence shown here is derived from an EMBL/GenBank/DDBJ whole genome shotgun (WGS) entry which is preliminary data.</text>
</comment>
<reference evidence="1 2" key="1">
    <citation type="journal article" date="2022" name="Genome Biol. Evol.">
        <title>The Spruce Budworm Genome: Reconstructing the Evolutionary History of Antifreeze Proteins.</title>
        <authorList>
            <person name="Beliveau C."/>
            <person name="Gagne P."/>
            <person name="Picq S."/>
            <person name="Vernygora O."/>
            <person name="Keeling C.I."/>
            <person name="Pinkney K."/>
            <person name="Doucet D."/>
            <person name="Wen F."/>
            <person name="Johnston J.S."/>
            <person name="Maaroufi H."/>
            <person name="Boyle B."/>
            <person name="Laroche J."/>
            <person name="Dewar K."/>
            <person name="Juretic N."/>
            <person name="Blackburn G."/>
            <person name="Nisole A."/>
            <person name="Brunet B."/>
            <person name="Brandao M."/>
            <person name="Lumley L."/>
            <person name="Duan J."/>
            <person name="Quan G."/>
            <person name="Lucarotti C.J."/>
            <person name="Roe A.D."/>
            <person name="Sperling F.A.H."/>
            <person name="Levesque R.C."/>
            <person name="Cusson M."/>
        </authorList>
    </citation>
    <scope>NUCLEOTIDE SEQUENCE [LARGE SCALE GENOMIC DNA]</scope>
    <source>
        <strain evidence="1">Glfc:IPQL:Cfum</strain>
    </source>
</reference>
<gene>
    <name evidence="1" type="ORF">MSG28_001141</name>
</gene>
<keyword evidence="2" id="KW-1185">Reference proteome</keyword>
<evidence type="ECO:0000313" key="1">
    <source>
        <dbReference type="EMBL" id="KAI8431082.1"/>
    </source>
</evidence>
<name>A0ACC0K3S5_CHOFU</name>
<organism evidence="1 2">
    <name type="scientific">Choristoneura fumiferana</name>
    <name type="common">Spruce budworm moth</name>
    <name type="synonym">Archips fumiferana</name>
    <dbReference type="NCBI Taxonomy" id="7141"/>
    <lineage>
        <taxon>Eukaryota</taxon>
        <taxon>Metazoa</taxon>
        <taxon>Ecdysozoa</taxon>
        <taxon>Arthropoda</taxon>
        <taxon>Hexapoda</taxon>
        <taxon>Insecta</taxon>
        <taxon>Pterygota</taxon>
        <taxon>Neoptera</taxon>
        <taxon>Endopterygota</taxon>
        <taxon>Lepidoptera</taxon>
        <taxon>Glossata</taxon>
        <taxon>Ditrysia</taxon>
        <taxon>Tortricoidea</taxon>
        <taxon>Tortricidae</taxon>
        <taxon>Tortricinae</taxon>
        <taxon>Choristoneura</taxon>
    </lineage>
</organism>